<name>A0A939G578_9BACT</name>
<evidence type="ECO:0000313" key="3">
    <source>
        <dbReference type="Proteomes" id="UP000664795"/>
    </source>
</evidence>
<sequence>MNTYMKIALLLCPLAGSAQTVVTSMQTANNPDMLSMNVAGTRDGRPFRHTLRHNVAGLTQAQRDSLYEQSRQALAALGITNVPGLKTPDDQRLSTESGTTVTITCETCTRKGQLELFDASTVRAGKKRYYNYYQSLVPHFPVTIPLAAGNYQLVYKQRGHRAVELPLTITEGEKKQLTLPLSLN</sequence>
<accession>A0A939G578</accession>
<dbReference type="AlphaFoldDB" id="A0A939G578"/>
<comment type="caution">
    <text evidence="2">The sequence shown here is derived from an EMBL/GenBank/DDBJ whole genome shotgun (WGS) entry which is preliminary data.</text>
</comment>
<dbReference type="EMBL" id="JAFMYU010000004">
    <property type="protein sequence ID" value="MBO0930854.1"/>
    <property type="molecule type" value="Genomic_DNA"/>
</dbReference>
<evidence type="ECO:0000313" key="2">
    <source>
        <dbReference type="EMBL" id="MBO0930854.1"/>
    </source>
</evidence>
<gene>
    <name evidence="2" type="ORF">J2I48_07625</name>
</gene>
<organism evidence="2 3">
    <name type="scientific">Fibrella aquatilis</name>
    <dbReference type="NCBI Taxonomy" id="2817059"/>
    <lineage>
        <taxon>Bacteria</taxon>
        <taxon>Pseudomonadati</taxon>
        <taxon>Bacteroidota</taxon>
        <taxon>Cytophagia</taxon>
        <taxon>Cytophagales</taxon>
        <taxon>Spirosomataceae</taxon>
        <taxon>Fibrella</taxon>
    </lineage>
</organism>
<feature type="signal peptide" evidence="1">
    <location>
        <begin position="1"/>
        <end position="20"/>
    </location>
</feature>
<protein>
    <submittedName>
        <fullName evidence="2">Uncharacterized protein</fullName>
    </submittedName>
</protein>
<keyword evidence="1" id="KW-0732">Signal</keyword>
<dbReference type="Proteomes" id="UP000664795">
    <property type="component" value="Unassembled WGS sequence"/>
</dbReference>
<proteinExistence type="predicted"/>
<evidence type="ECO:0000256" key="1">
    <source>
        <dbReference type="SAM" id="SignalP"/>
    </source>
</evidence>
<dbReference type="RefSeq" id="WP_207334801.1">
    <property type="nucleotide sequence ID" value="NZ_JAFMYU010000004.1"/>
</dbReference>
<feature type="chain" id="PRO_5036968326" evidence="1">
    <location>
        <begin position="21"/>
        <end position="184"/>
    </location>
</feature>
<keyword evidence="3" id="KW-1185">Reference proteome</keyword>
<reference evidence="2 3" key="1">
    <citation type="submission" date="2021-03" db="EMBL/GenBank/DDBJ databases">
        <title>Fibrella sp. HMF5036 genome sequencing and assembly.</title>
        <authorList>
            <person name="Kang H."/>
            <person name="Kim H."/>
            <person name="Bae S."/>
            <person name="Joh K."/>
        </authorList>
    </citation>
    <scope>NUCLEOTIDE SEQUENCE [LARGE SCALE GENOMIC DNA]</scope>
    <source>
        <strain evidence="2 3">HMF5036</strain>
    </source>
</reference>